<evidence type="ECO:0008006" key="3">
    <source>
        <dbReference type="Google" id="ProtNLM"/>
    </source>
</evidence>
<dbReference type="AlphaFoldDB" id="A0A371GV91"/>
<organism evidence="1 2">
    <name type="scientific">Mucuna pruriens</name>
    <name type="common">Velvet bean</name>
    <name type="synonym">Dolichos pruriens</name>
    <dbReference type="NCBI Taxonomy" id="157652"/>
    <lineage>
        <taxon>Eukaryota</taxon>
        <taxon>Viridiplantae</taxon>
        <taxon>Streptophyta</taxon>
        <taxon>Embryophyta</taxon>
        <taxon>Tracheophyta</taxon>
        <taxon>Spermatophyta</taxon>
        <taxon>Magnoliopsida</taxon>
        <taxon>eudicotyledons</taxon>
        <taxon>Gunneridae</taxon>
        <taxon>Pentapetalae</taxon>
        <taxon>rosids</taxon>
        <taxon>fabids</taxon>
        <taxon>Fabales</taxon>
        <taxon>Fabaceae</taxon>
        <taxon>Papilionoideae</taxon>
        <taxon>50 kb inversion clade</taxon>
        <taxon>NPAAA clade</taxon>
        <taxon>indigoferoid/millettioid clade</taxon>
        <taxon>Phaseoleae</taxon>
        <taxon>Mucuna</taxon>
    </lineage>
</organism>
<feature type="non-terminal residue" evidence="1">
    <location>
        <position position="1"/>
    </location>
</feature>
<proteinExistence type="predicted"/>
<dbReference type="Proteomes" id="UP000257109">
    <property type="component" value="Unassembled WGS sequence"/>
</dbReference>
<gene>
    <name evidence="1" type="ORF">CR513_23242</name>
</gene>
<name>A0A371GV91_MUCPR</name>
<reference evidence="1" key="1">
    <citation type="submission" date="2018-05" db="EMBL/GenBank/DDBJ databases">
        <title>Draft genome of Mucuna pruriens seed.</title>
        <authorList>
            <person name="Nnadi N.E."/>
            <person name="Vos R."/>
            <person name="Hasami M.H."/>
            <person name="Devisetty U.K."/>
            <person name="Aguiy J.C."/>
        </authorList>
    </citation>
    <scope>NUCLEOTIDE SEQUENCE [LARGE SCALE GENOMIC DNA]</scope>
    <source>
        <strain evidence="1">JCA_2017</strain>
    </source>
</reference>
<evidence type="ECO:0000313" key="2">
    <source>
        <dbReference type="Proteomes" id="UP000257109"/>
    </source>
</evidence>
<dbReference type="EMBL" id="QJKJ01004386">
    <property type="protein sequence ID" value="RDX94386.1"/>
    <property type="molecule type" value="Genomic_DNA"/>
</dbReference>
<protein>
    <recommendedName>
        <fullName evidence="3">Copia protein</fullName>
    </recommendedName>
</protein>
<accession>A0A371GV91</accession>
<evidence type="ECO:0000313" key="1">
    <source>
        <dbReference type="EMBL" id="RDX94386.1"/>
    </source>
</evidence>
<comment type="caution">
    <text evidence="1">The sequence shown here is derived from an EMBL/GenBank/DDBJ whole genome shotgun (WGS) entry which is preliminary data.</text>
</comment>
<keyword evidence="2" id="KW-1185">Reference proteome</keyword>
<sequence>MFNHFILPNLLWGDASKTTTYILNYVLSKSFAKTPYELMLGKRSSLKHFRLVVFSLGIVLTQNDPNSIVFLIPLEVSKPTKSTKFRDYFIYLQEHEISPSWDSNPNSFQEAISSSINSQWLIVMKDELASMKLVFGSW</sequence>